<reference evidence="2 3" key="1">
    <citation type="submission" date="2016-07" db="EMBL/GenBank/DDBJ databases">
        <title>Pervasive Adenine N6-methylation of Active Genes in Fungi.</title>
        <authorList>
            <consortium name="DOE Joint Genome Institute"/>
            <person name="Mondo S.J."/>
            <person name="Dannebaum R.O."/>
            <person name="Kuo R.C."/>
            <person name="Labutti K."/>
            <person name="Haridas S."/>
            <person name="Kuo A."/>
            <person name="Salamov A."/>
            <person name="Ahrendt S.R."/>
            <person name="Lipzen A."/>
            <person name="Sullivan W."/>
            <person name="Andreopoulos W.B."/>
            <person name="Clum A."/>
            <person name="Lindquist E."/>
            <person name="Daum C."/>
            <person name="Ramamoorthy G.K."/>
            <person name="Gryganskyi A."/>
            <person name="Culley D."/>
            <person name="Magnuson J.K."/>
            <person name="James T.Y."/>
            <person name="O'Malley M.A."/>
            <person name="Stajich J.E."/>
            <person name="Spatafora J.W."/>
            <person name="Visel A."/>
            <person name="Grigoriev I.V."/>
        </authorList>
    </citation>
    <scope>NUCLEOTIDE SEQUENCE [LARGE SCALE GENOMIC DNA]</scope>
    <source>
        <strain evidence="2 3">CBS 115471</strain>
    </source>
</reference>
<accession>A0A1Y1YD26</accession>
<gene>
    <name evidence="2" type="ORF">BCR34DRAFT_579003</name>
</gene>
<feature type="compositionally biased region" description="Polar residues" evidence="1">
    <location>
        <begin position="38"/>
        <end position="48"/>
    </location>
</feature>
<feature type="region of interest" description="Disordered" evidence="1">
    <location>
        <begin position="31"/>
        <end position="70"/>
    </location>
</feature>
<sequence length="70" mass="7609">MHWGDALNVICWSKPLPIPSDVERCSTVLSHTPLLDTPSPQTPSTHPATSLRAPRLSCSSSNTSPTPRHH</sequence>
<dbReference type="Proteomes" id="UP000193144">
    <property type="component" value="Unassembled WGS sequence"/>
</dbReference>
<name>A0A1Y1YD26_9PLEO</name>
<proteinExistence type="predicted"/>
<organism evidence="2 3">
    <name type="scientific">Clohesyomyces aquaticus</name>
    <dbReference type="NCBI Taxonomy" id="1231657"/>
    <lineage>
        <taxon>Eukaryota</taxon>
        <taxon>Fungi</taxon>
        <taxon>Dikarya</taxon>
        <taxon>Ascomycota</taxon>
        <taxon>Pezizomycotina</taxon>
        <taxon>Dothideomycetes</taxon>
        <taxon>Pleosporomycetidae</taxon>
        <taxon>Pleosporales</taxon>
        <taxon>Lindgomycetaceae</taxon>
        <taxon>Clohesyomyces</taxon>
    </lineage>
</organism>
<evidence type="ECO:0000256" key="1">
    <source>
        <dbReference type="SAM" id="MobiDB-lite"/>
    </source>
</evidence>
<evidence type="ECO:0000313" key="3">
    <source>
        <dbReference type="Proteomes" id="UP000193144"/>
    </source>
</evidence>
<comment type="caution">
    <text evidence="2">The sequence shown here is derived from an EMBL/GenBank/DDBJ whole genome shotgun (WGS) entry which is preliminary data.</text>
</comment>
<dbReference type="EMBL" id="MCFA01000267">
    <property type="protein sequence ID" value="ORX95931.1"/>
    <property type="molecule type" value="Genomic_DNA"/>
</dbReference>
<protein>
    <submittedName>
        <fullName evidence="2">Uncharacterized protein</fullName>
    </submittedName>
</protein>
<feature type="compositionally biased region" description="Polar residues" evidence="1">
    <location>
        <begin position="57"/>
        <end position="70"/>
    </location>
</feature>
<dbReference type="AlphaFoldDB" id="A0A1Y1YD26"/>
<evidence type="ECO:0000313" key="2">
    <source>
        <dbReference type="EMBL" id="ORX95931.1"/>
    </source>
</evidence>
<keyword evidence="3" id="KW-1185">Reference proteome</keyword>